<evidence type="ECO:0000313" key="2">
    <source>
        <dbReference type="EMBL" id="KAF5858091.1"/>
    </source>
</evidence>
<dbReference type="EMBL" id="SPNV01000221">
    <property type="protein sequence ID" value="KAF5858091.1"/>
    <property type="molecule type" value="Genomic_DNA"/>
</dbReference>
<keyword evidence="3" id="KW-1185">Reference proteome</keyword>
<protein>
    <submittedName>
        <fullName evidence="2">Uncharacterized protein</fullName>
    </submittedName>
</protein>
<comment type="caution">
    <text evidence="2">The sequence shown here is derived from an EMBL/GenBank/DDBJ whole genome shotgun (WGS) entry which is preliminary data.</text>
</comment>
<sequence>MRPSIKSRMISHFKKWWWAHCIALVAVVLVVALPLIYVLYPKIAQAGINDSTLDITSMVISNPTPGSFHLKAKQIIGTKSSFHPTIHGFKAQVSRPEAASAFAALQIPGLKARDNATVSVDQRLYPTDQEEFETLVTDFMIKNVVPLHVHGKPALREGGLPNITVTYDKTVHLKGFNRLRGFKLLDLHMTKFKARRINVEGEVLIPNASVITISLGNITMDLSAYGTAIGKCYLSNLMLRPGQNTIPIEANVDATVLAEIILKNGERWILPVDIAASEGSSVYDGQVIPYFSKAIAANNLTVQVDLKRTLGDTFWDLVKGVL</sequence>
<name>A0A8H6E3F9_PETAA</name>
<accession>A0A8H6E3F9</accession>
<reference evidence="2 3" key="1">
    <citation type="submission" date="2019-04" db="EMBL/GenBank/DDBJ databases">
        <title>Aspergillus burnettii sp. nov., novel species from soil in southeast Queensland.</title>
        <authorList>
            <person name="Gilchrist C.L.M."/>
            <person name="Pitt J.I."/>
            <person name="Lange L."/>
            <person name="Lacey H.J."/>
            <person name="Vuong D."/>
            <person name="Midgley D.J."/>
            <person name="Greenfield P."/>
            <person name="Bradbury M."/>
            <person name="Lacey E."/>
            <person name="Busk P.K."/>
            <person name="Pilgaard B."/>
            <person name="Chooi Y.H."/>
            <person name="Piggott A.M."/>
        </authorList>
    </citation>
    <scope>NUCLEOTIDE SEQUENCE [LARGE SCALE GENOMIC DNA]</scope>
    <source>
        <strain evidence="2 3">FRR 5400</strain>
    </source>
</reference>
<organism evidence="2 3">
    <name type="scientific">Petromyces alliaceus</name>
    <name type="common">Aspergillus alliaceus</name>
    <dbReference type="NCBI Taxonomy" id="209559"/>
    <lineage>
        <taxon>Eukaryota</taxon>
        <taxon>Fungi</taxon>
        <taxon>Dikarya</taxon>
        <taxon>Ascomycota</taxon>
        <taxon>Pezizomycotina</taxon>
        <taxon>Eurotiomycetes</taxon>
        <taxon>Eurotiomycetidae</taxon>
        <taxon>Eurotiales</taxon>
        <taxon>Aspergillaceae</taxon>
        <taxon>Aspergillus</taxon>
        <taxon>Aspergillus subgen. Circumdati</taxon>
    </lineage>
</organism>
<proteinExistence type="predicted"/>
<dbReference type="GO" id="GO:0000329">
    <property type="term" value="C:fungal-type vacuole membrane"/>
    <property type="evidence" value="ECO:0007669"/>
    <property type="project" value="InterPro"/>
</dbReference>
<dbReference type="Proteomes" id="UP000541154">
    <property type="component" value="Unassembled WGS sequence"/>
</dbReference>
<dbReference type="Pfam" id="PF12505">
    <property type="entry name" value="DUF3712"/>
    <property type="match status" value="1"/>
</dbReference>
<keyword evidence="1" id="KW-0472">Membrane</keyword>
<dbReference type="InterPro" id="IPR022185">
    <property type="entry name" value="DUF3712"/>
</dbReference>
<gene>
    <name evidence="2" type="ORF">ETB97_004899</name>
</gene>
<evidence type="ECO:0000256" key="1">
    <source>
        <dbReference type="SAM" id="Phobius"/>
    </source>
</evidence>
<feature type="transmembrane region" description="Helical" evidence="1">
    <location>
        <begin position="21"/>
        <end position="40"/>
    </location>
</feature>
<evidence type="ECO:0000313" key="3">
    <source>
        <dbReference type="Proteomes" id="UP000541154"/>
    </source>
</evidence>
<dbReference type="PANTHER" id="PTHR35895:SF1">
    <property type="entry name" value="LIPID-BINDING SERUM GLYCOPROTEIN C-TERMINAL DOMAIN-CONTAINING PROTEIN"/>
    <property type="match status" value="1"/>
</dbReference>
<keyword evidence="1" id="KW-1133">Transmembrane helix</keyword>
<dbReference type="InterPro" id="IPR046368">
    <property type="entry name" value="Tag1"/>
</dbReference>
<dbReference type="AlphaFoldDB" id="A0A8H6E3F9"/>
<dbReference type="PANTHER" id="PTHR35895">
    <property type="entry name" value="CHROMOSOME 16, WHOLE GENOME SHOTGUN SEQUENCE"/>
    <property type="match status" value="1"/>
</dbReference>
<keyword evidence="1" id="KW-0812">Transmembrane</keyword>